<gene>
    <name evidence="2" type="ORF">GGR43_000092</name>
</gene>
<dbReference type="Proteomes" id="UP000571950">
    <property type="component" value="Unassembled WGS sequence"/>
</dbReference>
<organism evidence="2 3">
    <name type="scientific">Sphingobium jiangsuense</name>
    <dbReference type="NCBI Taxonomy" id="870476"/>
    <lineage>
        <taxon>Bacteria</taxon>
        <taxon>Pseudomonadati</taxon>
        <taxon>Pseudomonadota</taxon>
        <taxon>Alphaproteobacteria</taxon>
        <taxon>Sphingomonadales</taxon>
        <taxon>Sphingomonadaceae</taxon>
        <taxon>Sphingobium</taxon>
    </lineage>
</organism>
<dbReference type="InterPro" id="IPR029068">
    <property type="entry name" value="Glyas_Bleomycin-R_OHBP_Dase"/>
</dbReference>
<dbReference type="AlphaFoldDB" id="A0A7W6BKH4"/>
<proteinExistence type="predicted"/>
<evidence type="ECO:0000259" key="1">
    <source>
        <dbReference type="PROSITE" id="PS51819"/>
    </source>
</evidence>
<dbReference type="Gene3D" id="3.10.180.10">
    <property type="entry name" value="2,3-Dihydroxybiphenyl 1,2-Dioxygenase, domain 1"/>
    <property type="match status" value="2"/>
</dbReference>
<feature type="domain" description="VOC" evidence="1">
    <location>
        <begin position="14"/>
        <end position="120"/>
    </location>
</feature>
<dbReference type="SUPFAM" id="SSF54593">
    <property type="entry name" value="Glyoxalase/Bleomycin resistance protein/Dihydroxybiphenyl dioxygenase"/>
    <property type="match status" value="1"/>
</dbReference>
<keyword evidence="3" id="KW-1185">Reference proteome</keyword>
<reference evidence="2 3" key="1">
    <citation type="submission" date="2020-08" db="EMBL/GenBank/DDBJ databases">
        <title>Genomic Encyclopedia of Type Strains, Phase IV (KMG-IV): sequencing the most valuable type-strain genomes for metagenomic binning, comparative biology and taxonomic classification.</title>
        <authorList>
            <person name="Goeker M."/>
        </authorList>
    </citation>
    <scope>NUCLEOTIDE SEQUENCE [LARGE SCALE GENOMIC DNA]</scope>
    <source>
        <strain evidence="2 3">DSM 26189</strain>
    </source>
</reference>
<dbReference type="GO" id="GO:0051213">
    <property type="term" value="F:dioxygenase activity"/>
    <property type="evidence" value="ECO:0007669"/>
    <property type="project" value="UniProtKB-KW"/>
</dbReference>
<name>A0A7W6BKH4_9SPHN</name>
<accession>A0A7W6BKH4</accession>
<evidence type="ECO:0000313" key="3">
    <source>
        <dbReference type="Proteomes" id="UP000571950"/>
    </source>
</evidence>
<keyword evidence="2" id="KW-0560">Oxidoreductase</keyword>
<dbReference type="PROSITE" id="PS51819">
    <property type="entry name" value="VOC"/>
    <property type="match status" value="2"/>
</dbReference>
<dbReference type="InterPro" id="IPR004360">
    <property type="entry name" value="Glyas_Fos-R_dOase_dom"/>
</dbReference>
<keyword evidence="2" id="KW-0223">Dioxygenase</keyword>
<feature type="domain" description="VOC" evidence="1">
    <location>
        <begin position="159"/>
        <end position="283"/>
    </location>
</feature>
<dbReference type="RefSeq" id="WP_188069982.1">
    <property type="nucleotide sequence ID" value="NZ_BSPS01000032.1"/>
</dbReference>
<evidence type="ECO:0000313" key="2">
    <source>
        <dbReference type="EMBL" id="MBB3924398.1"/>
    </source>
</evidence>
<keyword evidence="2" id="KW-0456">Lyase</keyword>
<dbReference type="Pfam" id="PF00903">
    <property type="entry name" value="Glyoxalase"/>
    <property type="match status" value="1"/>
</dbReference>
<dbReference type="EMBL" id="JACIDT010000001">
    <property type="protein sequence ID" value="MBB3924398.1"/>
    <property type="molecule type" value="Genomic_DNA"/>
</dbReference>
<comment type="caution">
    <text evidence="2">The sequence shown here is derived from an EMBL/GenBank/DDBJ whole genome shotgun (WGS) entry which is preliminary data.</text>
</comment>
<sequence length="315" mass="35210">MATGAGKSLLKVRDLLHVRVAAPDLDEAERFLVTFGLATVERTPDRLYSRGTDAGPWCHVVERGEARLIGSAFLVDDRAQLEKAAAIAGAGAIEPTGEPGGGDRVRLTDPNGFSVDIIHGIESLPALPVEEHRVNTAFRRGRPDGQLYRRPPGPAHVRRLGHFVLSTPDLDRTRQWYREVLGLIGTEDIFAGEKDNIVASFSRLARGEEYVDHHVFMTHKGAKADLNHLGFEVLDADDLFFGHYYMKDAGVRHRWGVGRHRLGSQIYNQWFDPWNRGYEHWTDTDVLNEQHELALVPAAEALKSQWGDAPPVKFE</sequence>
<protein>
    <submittedName>
        <fullName evidence="2">Catechol 2,3-dioxygenase-like lactoylglutathione lyase family enzyme</fullName>
    </submittedName>
</protein>
<dbReference type="InterPro" id="IPR037523">
    <property type="entry name" value="VOC_core"/>
</dbReference>
<dbReference type="GO" id="GO:0016829">
    <property type="term" value="F:lyase activity"/>
    <property type="evidence" value="ECO:0007669"/>
    <property type="project" value="UniProtKB-KW"/>
</dbReference>